<dbReference type="EMBL" id="JAGFNK010000508">
    <property type="protein sequence ID" value="KAI9449336.1"/>
    <property type="molecule type" value="Genomic_DNA"/>
</dbReference>
<dbReference type="Proteomes" id="UP001207468">
    <property type="component" value="Unassembled WGS sequence"/>
</dbReference>
<organism evidence="1 2">
    <name type="scientific">Russula earlei</name>
    <dbReference type="NCBI Taxonomy" id="71964"/>
    <lineage>
        <taxon>Eukaryota</taxon>
        <taxon>Fungi</taxon>
        <taxon>Dikarya</taxon>
        <taxon>Basidiomycota</taxon>
        <taxon>Agaricomycotina</taxon>
        <taxon>Agaricomycetes</taxon>
        <taxon>Russulales</taxon>
        <taxon>Russulaceae</taxon>
        <taxon>Russula</taxon>
    </lineage>
</organism>
<protein>
    <submittedName>
        <fullName evidence="1">UvrD/REP helicase</fullName>
    </submittedName>
</protein>
<accession>A0ACC0TVB4</accession>
<sequence length="1056" mass="122396">MASKYLQQEKYQSVYNNLNAQQGVAVDTIEGPVMVIAGPGTGKTQILSARIGKILLETDALPQNILCLTYTDAGVVAMRKRLLSFIGSDAYKVNIHTFHSFCNMVIQENIRLFNKKELEALSDLERVQFLKQLIDGFGKDNPLKRYKGEVYYDTNNLAGLFSAIKRESWQPAWLVEQVDYYTQHLVPETEGFYKKREKAKGETVLTQKGKDEVERMEKLKAAIQSFDAYQEILHRNNRYDFDDMINWVIQMFEHNKEVLLNYQEQFQYILVDEYQDTSGSQNKIVELLISYWQNESPNIFVVGDDDQSIYRFQGANLKNMMNLAQQYEKDLVTVVLTQNYRSVQPILDSAKALIENNEQRLVKQYVHLTKDLVASNATLKALSIVPEIRIYENEFAENAHIAKSIKQLTDKGVQPGKIAVIYREHRAGDELMKFLQLQQIPFYVRRSINLLEDVFTNKVLNLVRYTAAELDTPFSGDPLLFEILHYDFFQVQPAKIAAVCTEIAESRNRKKEENSLRSYLLQLTKTQAGTLFQQDEQVAALIRVSALLESLQKEVYNKTVQHWFEQLINEGGILAYIMQQEDKAWLMNKLTCLFDYIKEAAHRNPSLTLHQLVQQIDMMGENNLSLPLIQTTGTETGVNLLTAHGSKGLEYEYVFIVGARNDIWEEKRKTNRGFRLPPNVFEQETEAEATEELRRLFFVAVTRAEKYLYISYPQMKNDGKLLEPSQFVEELRQPLGIEAEKVVLTEEDKLLFSALRFGIIQKPVLEEAEKDYINRLLEKFVMNVTALNNYLDCPIRFYYSSLVRVPSAKSEAAQFGTAVHEALSDFLNHMMGNGKVYPDKTFLVNRFVYHINDGREVFTQESLQRFTEYGREILSKYYDHYYNPAPQNDFILTEYPLTKIVVNNIPVKGFTDKIQFWGNDIVITDYKTGNFNKSRLRGDFDLPGGEKKPQGGNYWRQAVFYKILVDNLPGKNWKVQYTQFDFVEPNAKDEFDIEKLAITPQEVEQVKEQVSFVWEQVQQHNFYTGCGKPECEWCNFAKNNKIYSTLIEEEEETMLN</sequence>
<gene>
    <name evidence="1" type="ORF">F5148DRAFT_1291605</name>
</gene>
<keyword evidence="1" id="KW-0347">Helicase</keyword>
<name>A0ACC0TVB4_9AGAM</name>
<evidence type="ECO:0000313" key="1">
    <source>
        <dbReference type="EMBL" id="KAI9449336.1"/>
    </source>
</evidence>
<comment type="caution">
    <text evidence="1">The sequence shown here is derived from an EMBL/GenBank/DDBJ whole genome shotgun (WGS) entry which is preliminary data.</text>
</comment>
<keyword evidence="1" id="KW-0067">ATP-binding</keyword>
<proteinExistence type="predicted"/>
<reference evidence="1" key="1">
    <citation type="submission" date="2021-03" db="EMBL/GenBank/DDBJ databases">
        <title>Evolutionary priming and transition to the ectomycorrhizal habit in an iconic lineage of mushroom-forming fungi: is preadaptation a requirement?</title>
        <authorList>
            <consortium name="DOE Joint Genome Institute"/>
            <person name="Looney B.P."/>
            <person name="Miyauchi S."/>
            <person name="Morin E."/>
            <person name="Drula E."/>
            <person name="Courty P.E."/>
            <person name="Chicoki N."/>
            <person name="Fauchery L."/>
            <person name="Kohler A."/>
            <person name="Kuo A."/>
            <person name="LaButti K."/>
            <person name="Pangilinan J."/>
            <person name="Lipzen A."/>
            <person name="Riley R."/>
            <person name="Andreopoulos W."/>
            <person name="He G."/>
            <person name="Johnson J."/>
            <person name="Barry K.W."/>
            <person name="Grigoriev I.V."/>
            <person name="Nagy L."/>
            <person name="Hibbett D."/>
            <person name="Henrissat B."/>
            <person name="Matheny P.B."/>
            <person name="Labbe J."/>
            <person name="Martin A.F."/>
        </authorList>
    </citation>
    <scope>NUCLEOTIDE SEQUENCE</scope>
    <source>
        <strain evidence="1">BPL698</strain>
    </source>
</reference>
<keyword evidence="2" id="KW-1185">Reference proteome</keyword>
<keyword evidence="1" id="KW-0378">Hydrolase</keyword>
<keyword evidence="1" id="KW-0547">Nucleotide-binding</keyword>
<evidence type="ECO:0000313" key="2">
    <source>
        <dbReference type="Proteomes" id="UP001207468"/>
    </source>
</evidence>